<evidence type="ECO:0000259" key="1">
    <source>
        <dbReference type="Pfam" id="PF13360"/>
    </source>
</evidence>
<dbReference type="Pfam" id="PF13360">
    <property type="entry name" value="PQQ_2"/>
    <property type="match status" value="2"/>
</dbReference>
<reference evidence="2" key="2">
    <citation type="submission" date="2021-04" db="EMBL/GenBank/DDBJ databases">
        <authorList>
            <person name="Dong X."/>
        </authorList>
    </citation>
    <scope>NUCLEOTIDE SEQUENCE</scope>
    <source>
        <strain evidence="2">LLY</strain>
    </source>
</reference>
<dbReference type="EMBL" id="JAGSOI010000061">
    <property type="protein sequence ID" value="MCM1987631.1"/>
    <property type="molecule type" value="Genomic_DNA"/>
</dbReference>
<feature type="domain" description="Pyrrolo-quinoline quinone repeat" evidence="1">
    <location>
        <begin position="373"/>
        <end position="530"/>
    </location>
</feature>
<keyword evidence="3" id="KW-1185">Reference proteome</keyword>
<comment type="caution">
    <text evidence="2">The sequence shown here is derived from an EMBL/GenBank/DDBJ whole genome shotgun (WGS) entry which is preliminary data.</text>
</comment>
<dbReference type="Proteomes" id="UP001056766">
    <property type="component" value="Unassembled WGS sequence"/>
</dbReference>
<dbReference type="Gene3D" id="2.130.10.10">
    <property type="entry name" value="YVTN repeat-like/Quinoprotein amine dehydrogenase"/>
    <property type="match status" value="2"/>
</dbReference>
<dbReference type="PANTHER" id="PTHR34512">
    <property type="entry name" value="CELL SURFACE PROTEIN"/>
    <property type="match status" value="1"/>
</dbReference>
<reference evidence="2" key="1">
    <citation type="journal article" date="2021" name="mSystems">
        <title>Bacteria and Archaea Synergistically Convert Glycine Betaine to Biogenic Methane in the Formosa Cold Seep of the South China Sea.</title>
        <authorList>
            <person name="Li L."/>
            <person name="Zhang W."/>
            <person name="Zhang S."/>
            <person name="Song L."/>
            <person name="Sun Q."/>
            <person name="Zhang H."/>
            <person name="Xiang H."/>
            <person name="Dong X."/>
        </authorList>
    </citation>
    <scope>NUCLEOTIDE SEQUENCE</scope>
    <source>
        <strain evidence="2">LLY</strain>
    </source>
</reference>
<proteinExistence type="predicted"/>
<evidence type="ECO:0000313" key="3">
    <source>
        <dbReference type="Proteomes" id="UP001056766"/>
    </source>
</evidence>
<dbReference type="PANTHER" id="PTHR34512:SF30">
    <property type="entry name" value="OUTER MEMBRANE PROTEIN ASSEMBLY FACTOR BAMB"/>
    <property type="match status" value="1"/>
</dbReference>
<evidence type="ECO:0000313" key="2">
    <source>
        <dbReference type="EMBL" id="MCM1987631.1"/>
    </source>
</evidence>
<name>A0A9E4ZHC8_9EURY</name>
<dbReference type="SUPFAM" id="SSF50998">
    <property type="entry name" value="Quinoprotein alcohol dehydrogenase-like"/>
    <property type="match status" value="2"/>
</dbReference>
<gene>
    <name evidence="2" type="ORF">KDK67_11685</name>
</gene>
<protein>
    <submittedName>
        <fullName evidence="2">PQQ-binding-like beta-propeller repeat protein</fullName>
    </submittedName>
</protein>
<organism evidence="2 3">
    <name type="scientific">Methanococcoides seepicolus</name>
    <dbReference type="NCBI Taxonomy" id="2828780"/>
    <lineage>
        <taxon>Archaea</taxon>
        <taxon>Methanobacteriati</taxon>
        <taxon>Methanobacteriota</taxon>
        <taxon>Stenosarchaea group</taxon>
        <taxon>Methanomicrobia</taxon>
        <taxon>Methanosarcinales</taxon>
        <taxon>Methanosarcinaceae</taxon>
        <taxon>Methanococcoides</taxon>
    </lineage>
</organism>
<dbReference type="InterPro" id="IPR015943">
    <property type="entry name" value="WD40/YVTN_repeat-like_dom_sf"/>
</dbReference>
<feature type="domain" description="Pyrrolo-quinoline quinone repeat" evidence="1">
    <location>
        <begin position="548"/>
        <end position="702"/>
    </location>
</feature>
<dbReference type="AlphaFoldDB" id="A0A9E4ZHC8"/>
<dbReference type="InterPro" id="IPR002372">
    <property type="entry name" value="PQQ_rpt_dom"/>
</dbReference>
<dbReference type="InterPro" id="IPR018391">
    <property type="entry name" value="PQQ_b-propeller_rpt"/>
</dbReference>
<dbReference type="RefSeq" id="WP_250868977.1">
    <property type="nucleotide sequence ID" value="NZ_JAGSOI010000061.1"/>
</dbReference>
<accession>A0A9E4ZHC8</accession>
<sequence>MTKLQRKQTGKKLTPCRWSIKASITILLLLLCLGTGMAAGQEIYFEPGDATLAGVGDTETLNFYLDQIPSGLSGYNLTLGISDPSVVRITGVEFPDWSGILNTSSELPANSVCIEAIDLERNVNAGDTNVLLGSVTVESLALGEGNITVSISHLDDDDGNAFLVDIREAKMAVMDSVVEPNGIRSIEPNSIEPENTFTVTVVFSAGDTDVESIMLEEKLPDGWTVTPVQNNGLTYSKTGDLHTWYDATATTLEAGNNKTLIYNVTAPVEISGGIYNIEGWVSAYEANKFPLVYHHNEVSGENTVEVIGEQIFTSTDWPLIGKGLYNNAVTSDRAPVQKPDDSGSWSTMTYGAGFSGIDVHPLVVGDMVYVATQGSVFAVDRNTGEIEWQNDIVEGATAPLGTPAYGNGKLFVAAFSHLYAYDAISGDELLNVTIDSENQDFTQMNTPVMYEDGRIFFGEWIPYGEYDRKYYCYNEDGTLDWTYVSPTGKGYYWAGTAIVGRYMIFGDDALHLTSLDKYDGNVVDEINVSELLGFGYNGERKEIRNSIAYSPETGRIYSASEAGYCFSIGFNVDGTFNTSDTHKSDIGKSTCTPTVYNGRVYVGTGTFTGSGDVYCLNEEDLSQIWKYTPNGGVQGSPVISTAYDDGDGEVYIYFTTNIEDARVYCLKDYTGNTEPELQWYYEAPSEKNEYTLHGVTIKDGRIFYGNDLGYLFGLAEWNPWNDPDSEGTPDGTYVTLTEVIDAYNCFRNGTPAPETGAAIDLTKVIDMYNAFRYGNPM</sequence>
<dbReference type="SMART" id="SM00564">
    <property type="entry name" value="PQQ"/>
    <property type="match status" value="4"/>
</dbReference>
<dbReference type="InterPro" id="IPR011047">
    <property type="entry name" value="Quinoprotein_ADH-like_sf"/>
</dbReference>